<proteinExistence type="predicted"/>
<organism evidence="1 2">
    <name type="scientific">Pseudallescheria apiosperma</name>
    <name type="common">Scedosporium apiospermum</name>
    <dbReference type="NCBI Taxonomy" id="563466"/>
    <lineage>
        <taxon>Eukaryota</taxon>
        <taxon>Fungi</taxon>
        <taxon>Dikarya</taxon>
        <taxon>Ascomycota</taxon>
        <taxon>Pezizomycotina</taxon>
        <taxon>Sordariomycetes</taxon>
        <taxon>Hypocreomycetidae</taxon>
        <taxon>Microascales</taxon>
        <taxon>Microascaceae</taxon>
        <taxon>Scedosporium</taxon>
    </lineage>
</organism>
<dbReference type="HOGENOM" id="CLU_689177_0_0_1"/>
<dbReference type="InterPro" id="IPR052895">
    <property type="entry name" value="HetReg/Transcr_Mod"/>
</dbReference>
<accession>A0A084G8L3</accession>
<dbReference type="OrthoDB" id="20872at2759"/>
<dbReference type="RefSeq" id="XP_016643474.1">
    <property type="nucleotide sequence ID" value="XM_016786872.1"/>
</dbReference>
<protein>
    <submittedName>
        <fullName evidence="1">Uncharacterized protein</fullName>
    </submittedName>
</protein>
<dbReference type="KEGG" id="sapo:SAPIO_CDS4288"/>
<dbReference type="Proteomes" id="UP000028545">
    <property type="component" value="Unassembled WGS sequence"/>
</dbReference>
<keyword evidence="2" id="KW-1185">Reference proteome</keyword>
<dbReference type="AlphaFoldDB" id="A0A084G8L3"/>
<dbReference type="PANTHER" id="PTHR24148:SF64">
    <property type="entry name" value="HETEROKARYON INCOMPATIBILITY DOMAIN-CONTAINING PROTEIN"/>
    <property type="match status" value="1"/>
</dbReference>
<gene>
    <name evidence="1" type="ORF">SAPIO_CDS4288</name>
</gene>
<reference evidence="1 2" key="1">
    <citation type="journal article" date="2014" name="Genome Announc.">
        <title>Draft genome sequence of the pathogenic fungus Scedosporium apiospermum.</title>
        <authorList>
            <person name="Vandeputte P."/>
            <person name="Ghamrawi S."/>
            <person name="Rechenmann M."/>
            <person name="Iltis A."/>
            <person name="Giraud S."/>
            <person name="Fleury M."/>
            <person name="Thornton C."/>
            <person name="Delhaes L."/>
            <person name="Meyer W."/>
            <person name="Papon N."/>
            <person name="Bouchara J.P."/>
        </authorList>
    </citation>
    <scope>NUCLEOTIDE SEQUENCE [LARGE SCALE GENOMIC DNA]</scope>
    <source>
        <strain evidence="1 2">IHEM 14462</strain>
    </source>
</reference>
<dbReference type="VEuPathDB" id="FungiDB:SAPIO_CDS4288"/>
<dbReference type="EMBL" id="JOWA01000091">
    <property type="protein sequence ID" value="KEZ43675.1"/>
    <property type="molecule type" value="Genomic_DNA"/>
</dbReference>
<evidence type="ECO:0000313" key="1">
    <source>
        <dbReference type="EMBL" id="KEZ43675.1"/>
    </source>
</evidence>
<evidence type="ECO:0000313" key="2">
    <source>
        <dbReference type="Proteomes" id="UP000028545"/>
    </source>
</evidence>
<dbReference type="PANTHER" id="PTHR24148">
    <property type="entry name" value="ANKYRIN REPEAT DOMAIN-CONTAINING PROTEIN 39 HOMOLOG-RELATED"/>
    <property type="match status" value="1"/>
</dbReference>
<name>A0A084G8L3_PSEDA</name>
<sequence length="400" mass="43814">MLLYAAPAVYDKKPSELPSRPSTVAVGKRHGTFDVPLSSLLSLRRGVGATDPRDTIYGHLGVASDSNIWSQHIKIDYNKTVTEVMVDAARYFLSVTNLGKLLDHAITPPPLSTTPTIPSFIPRWAAIQPTQELLFRKRPGNDAPYVEFEGRHGILLPGHPVLCVSGFYNTRIDGISPVFPEHIAGLDIEGARKTLETVGSQDLTFHEIGQLLDTLFGTTEAEKDVQNIFTKRLADLHGVPRYSAGFRLGDLGAVSRALRTYIEIGAGPFAGKRFATTADNELAIVPAEAQIGDIFVQIADCYHNVIVRPTVEDFSHLDERIREVFGAANPLGLPHVGFRERIPEDYDDNPWLLVWETGSRVYPIGHYLLVGGADSTGNGGIPPWARGVPSLSDFAMFSLH</sequence>
<comment type="caution">
    <text evidence="1">The sequence shown here is derived from an EMBL/GenBank/DDBJ whole genome shotgun (WGS) entry which is preliminary data.</text>
</comment>
<dbReference type="GeneID" id="27723360"/>